<name>A0AAC9X0F8_ACEPA</name>
<evidence type="ECO:0000313" key="2">
    <source>
        <dbReference type="Proteomes" id="UP000196816"/>
    </source>
</evidence>
<dbReference type="RefSeq" id="WP_157666404.1">
    <property type="nucleotide sequence ID" value="NZ_CP021922.1"/>
</dbReference>
<dbReference type="AlphaFoldDB" id="A0AAC9X0F8"/>
<evidence type="ECO:0000313" key="1">
    <source>
        <dbReference type="EMBL" id="ASC05211.1"/>
    </source>
</evidence>
<reference evidence="1 2" key="1">
    <citation type="submission" date="2017-06" db="EMBL/GenBank/DDBJ databases">
        <title>Genome sequence of Acetobacter pasteurianus subsp. pasteurianus strain SRCM101468.</title>
        <authorList>
            <person name="Cho S.H."/>
        </authorList>
    </citation>
    <scope>NUCLEOTIDE SEQUENCE [LARGE SCALE GENOMIC DNA]</scope>
    <source>
        <strain evidence="1 2">SRCM101468</strain>
    </source>
</reference>
<accession>A0AAC9X0F8</accession>
<organism evidence="1 2">
    <name type="scientific">Acetobacter pasteurianus subsp. pasteurianus</name>
    <dbReference type="NCBI Taxonomy" id="481145"/>
    <lineage>
        <taxon>Bacteria</taxon>
        <taxon>Pseudomonadati</taxon>
        <taxon>Pseudomonadota</taxon>
        <taxon>Alphaproteobacteria</taxon>
        <taxon>Acetobacterales</taxon>
        <taxon>Acetobacteraceae</taxon>
        <taxon>Acetobacter</taxon>
    </lineage>
</organism>
<gene>
    <name evidence="1" type="ORF">S101468_00944</name>
</gene>
<dbReference type="EMBL" id="CP021922">
    <property type="protein sequence ID" value="ASC05211.1"/>
    <property type="molecule type" value="Genomic_DNA"/>
</dbReference>
<proteinExistence type="predicted"/>
<dbReference type="Proteomes" id="UP000196816">
    <property type="component" value="Chromosome"/>
</dbReference>
<protein>
    <submittedName>
        <fullName evidence="1">Uncharacterized protein</fullName>
    </submittedName>
</protein>
<sequence length="194" mass="21286">MVMAVKAKVRGGAKLRAYMRQLERNSETARVARVGFLEGSTYTDGTPVAEIASIQEFGASIDHPGGTKYITDAVVGKRGAERIATRFVGKSFQGEAKTTAAHKIVIPPRPFFRTAIAKNKQAWSDALAESMKDTGMDAATSLERVSDLMVSNIQQSITDWSDPPNAPSTIRKKKYNNPLIDTRTMYRAVAYEVK</sequence>